<dbReference type="InterPro" id="IPR011993">
    <property type="entry name" value="PH-like_dom_sf"/>
</dbReference>
<accession>A0ABV0PV04</accession>
<comment type="caution">
    <text evidence="2">The sequence shown here is derived from an EMBL/GenBank/DDBJ whole genome shotgun (WGS) entry which is preliminary data.</text>
</comment>
<dbReference type="InterPro" id="IPR004182">
    <property type="entry name" value="GRAM"/>
</dbReference>
<name>A0ABV0PV04_9TELE</name>
<proteinExistence type="predicted"/>
<keyword evidence="3" id="KW-1185">Reference proteome</keyword>
<evidence type="ECO:0000313" key="3">
    <source>
        <dbReference type="Proteomes" id="UP001476798"/>
    </source>
</evidence>
<feature type="non-terminal residue" evidence="2">
    <location>
        <position position="1"/>
    </location>
</feature>
<dbReference type="Proteomes" id="UP001476798">
    <property type="component" value="Unassembled WGS sequence"/>
</dbReference>
<dbReference type="Pfam" id="PF02893">
    <property type="entry name" value="GRAM"/>
    <property type="match status" value="1"/>
</dbReference>
<dbReference type="EMBL" id="JAHRIO010090117">
    <property type="protein sequence ID" value="MEQ2187353.1"/>
    <property type="molecule type" value="Genomic_DNA"/>
</dbReference>
<feature type="domain" description="GRAM" evidence="1">
    <location>
        <begin position="55"/>
        <end position="125"/>
    </location>
</feature>
<dbReference type="PANTHER" id="PTHR47666:SF2">
    <property type="entry name" value="TBC1 DOMAIN FAMILY MEMBER 8 ISOFORM X1"/>
    <property type="match status" value="1"/>
</dbReference>
<organism evidence="2 3">
    <name type="scientific">Goodea atripinnis</name>
    <dbReference type="NCBI Taxonomy" id="208336"/>
    <lineage>
        <taxon>Eukaryota</taxon>
        <taxon>Metazoa</taxon>
        <taxon>Chordata</taxon>
        <taxon>Craniata</taxon>
        <taxon>Vertebrata</taxon>
        <taxon>Euteleostomi</taxon>
        <taxon>Actinopterygii</taxon>
        <taxon>Neopterygii</taxon>
        <taxon>Teleostei</taxon>
        <taxon>Neoteleostei</taxon>
        <taxon>Acanthomorphata</taxon>
        <taxon>Ovalentaria</taxon>
        <taxon>Atherinomorphae</taxon>
        <taxon>Cyprinodontiformes</taxon>
        <taxon>Goodeidae</taxon>
        <taxon>Goodea</taxon>
    </lineage>
</organism>
<gene>
    <name evidence="2" type="ORF">GOODEAATRI_003892</name>
</gene>
<evidence type="ECO:0000313" key="2">
    <source>
        <dbReference type="EMBL" id="MEQ2187353.1"/>
    </source>
</evidence>
<dbReference type="Gene3D" id="2.30.29.30">
    <property type="entry name" value="Pleckstrin-homology domain (PH domain)/Phosphotyrosine-binding domain (PTB)"/>
    <property type="match status" value="1"/>
</dbReference>
<protein>
    <recommendedName>
        <fullName evidence="1">GRAM domain-containing protein</fullName>
    </recommendedName>
</protein>
<dbReference type="SMART" id="SM00568">
    <property type="entry name" value="GRAM"/>
    <property type="match status" value="1"/>
</dbReference>
<reference evidence="2 3" key="1">
    <citation type="submission" date="2021-06" db="EMBL/GenBank/DDBJ databases">
        <authorList>
            <person name="Palmer J.M."/>
        </authorList>
    </citation>
    <scope>NUCLEOTIDE SEQUENCE [LARGE SCALE GENOMIC DNA]</scope>
    <source>
        <strain evidence="2 3">GA_2019</strain>
        <tissue evidence="2">Muscle</tissue>
    </source>
</reference>
<evidence type="ECO:0000259" key="1">
    <source>
        <dbReference type="SMART" id="SM00568"/>
    </source>
</evidence>
<dbReference type="PANTHER" id="PTHR47666">
    <property type="entry name" value="PROTEIN VASCULAR ASSOCIATED DEATH 1, CHLOROPLASTIC"/>
    <property type="match status" value="1"/>
</dbReference>
<sequence length="200" mass="22900">LLVGALDTVLDSNARVTPFRILLQVPGSQGLIAEEVRGRQAAQEEDPGKFRDALLKFELHFSLPSSEKLVTYYSCCCWKGRVPRQGFLYLSVNHMAFYSFLLGKEGMHVKFVIPWAEVTRLERVSTSLMTEAIRVTTRKRQREFSMFLNLDEAFRVMSQLADITLRRLLDSKGLELDRVLQQTARITKRSGLLLIVLLNH</sequence>